<dbReference type="AlphaFoldDB" id="A0A6C0KLP4"/>
<dbReference type="EMBL" id="MN740926">
    <property type="protein sequence ID" value="QHU18213.1"/>
    <property type="molecule type" value="Genomic_DNA"/>
</dbReference>
<protein>
    <recommendedName>
        <fullName evidence="2">Glycosyltransferase 2-like domain-containing protein</fullName>
    </recommendedName>
</protein>
<dbReference type="Gene3D" id="3.40.50.150">
    <property type="entry name" value="Vaccinia Virus protein VP39"/>
    <property type="match status" value="1"/>
</dbReference>
<evidence type="ECO:0000313" key="1">
    <source>
        <dbReference type="EMBL" id="QHU18213.1"/>
    </source>
</evidence>
<dbReference type="InterPro" id="IPR029063">
    <property type="entry name" value="SAM-dependent_MTases_sf"/>
</dbReference>
<accession>A0A6C0KLP4</accession>
<proteinExistence type="predicted"/>
<evidence type="ECO:0008006" key="2">
    <source>
        <dbReference type="Google" id="ProtNLM"/>
    </source>
</evidence>
<sequence>MLYLHEIAKLYPPDDNNNDIEYFKLIEQTLKYIKNTAKNILVIGCNENSLKMWRGFFNSHALIIGVDNKTESMVYNQENIITFIENRTSSDSIFDIVKEVGNSLSFICDNGTDLQEQQLSFHNLNNFLKPGGVYIIKNVLDINFYLKSLINPDINIFNNYNISNYKDLLIFIKNPPQMIPIVIIAWNNLFFVQNFINQIKKFPNPIIILDNNSSYKLLLQYYTILKEELGEKITIHLLDKNYGHLVYEEKKHLLPEIFILSDADLELNPEMPINFAEQFLNISYKYQVKKVGSSIKLLEYEECHNEDIYNNSIINSEVKYYSEPIEDPEYKLYKAPIDTTFCLVNNNFKQRTFCHAIRVGGVFTVKHLPWYKNYLKDNIPKDEMKVWLQNNKSSSILRTFKPEELLGLN</sequence>
<organism evidence="1">
    <name type="scientific">viral metagenome</name>
    <dbReference type="NCBI Taxonomy" id="1070528"/>
    <lineage>
        <taxon>unclassified sequences</taxon>
        <taxon>metagenomes</taxon>
        <taxon>organismal metagenomes</taxon>
    </lineage>
</organism>
<reference evidence="1" key="1">
    <citation type="journal article" date="2020" name="Nature">
        <title>Giant virus diversity and host interactions through global metagenomics.</title>
        <authorList>
            <person name="Schulz F."/>
            <person name="Roux S."/>
            <person name="Paez-Espino D."/>
            <person name="Jungbluth S."/>
            <person name="Walsh D.A."/>
            <person name="Denef V.J."/>
            <person name="McMahon K.D."/>
            <person name="Konstantinidis K.T."/>
            <person name="Eloe-Fadrosh E.A."/>
            <person name="Kyrpides N.C."/>
            <person name="Woyke T."/>
        </authorList>
    </citation>
    <scope>NUCLEOTIDE SEQUENCE</scope>
    <source>
        <strain evidence="1">GVMAG-S-3300013006-138</strain>
    </source>
</reference>
<name>A0A6C0KLP4_9ZZZZ</name>